<proteinExistence type="predicted"/>
<evidence type="ECO:0000313" key="4">
    <source>
        <dbReference type="Proteomes" id="UP000023482"/>
    </source>
</evidence>
<dbReference type="Pfam" id="PF18175">
    <property type="entry name" value="HU-CCDC81_bac_2"/>
    <property type="match status" value="1"/>
</dbReference>
<organism evidence="3 4">
    <name type="scientific">Porphyromonas catoniae ATCC 51270</name>
    <dbReference type="NCBI Taxonomy" id="887901"/>
    <lineage>
        <taxon>Bacteria</taxon>
        <taxon>Pseudomonadati</taxon>
        <taxon>Bacteroidota</taxon>
        <taxon>Bacteroidia</taxon>
        <taxon>Bacteroidales</taxon>
        <taxon>Porphyromonadaceae</taxon>
        <taxon>Porphyromonas</taxon>
    </lineage>
</organism>
<dbReference type="Proteomes" id="UP000023482">
    <property type="component" value="Unassembled WGS sequence"/>
</dbReference>
<evidence type="ECO:0000313" key="3">
    <source>
        <dbReference type="EMBL" id="EWC92694.1"/>
    </source>
</evidence>
<dbReference type="OrthoDB" id="653949at2"/>
<dbReference type="AlphaFoldDB" id="Z4WZ30"/>
<dbReference type="PATRIC" id="fig|887901.3.peg.606"/>
<dbReference type="InterPro" id="IPR041268">
    <property type="entry name" value="HU-CCDC81_bac_2"/>
</dbReference>
<reference evidence="3 4" key="1">
    <citation type="submission" date="2014-01" db="EMBL/GenBank/DDBJ databases">
        <authorList>
            <person name="Durkin A.S."/>
            <person name="McCorrison J."/>
            <person name="Torralba M."/>
            <person name="Gillis M."/>
            <person name="Haft D.H."/>
            <person name="Methe B."/>
            <person name="Sutton G."/>
            <person name="Nelson K.E."/>
        </authorList>
    </citation>
    <scope>NUCLEOTIDE SEQUENCE [LARGE SCALE GENOMIC DNA]</scope>
    <source>
        <strain evidence="3 4">ATCC 51270</strain>
    </source>
</reference>
<dbReference type="EMBL" id="JDFF01000011">
    <property type="protein sequence ID" value="EWC92694.1"/>
    <property type="molecule type" value="Genomic_DNA"/>
</dbReference>
<name>Z4WZ30_9PORP</name>
<evidence type="ECO:0008006" key="5">
    <source>
        <dbReference type="Google" id="ProtNLM"/>
    </source>
</evidence>
<protein>
    <recommendedName>
        <fullName evidence="5">Sporulation and cell division repeat protein</fullName>
    </recommendedName>
</protein>
<feature type="domain" description="CCDC81-like prokaryotic HU" evidence="2">
    <location>
        <begin position="61"/>
        <end position="120"/>
    </location>
</feature>
<dbReference type="RefSeq" id="WP_044168391.1">
    <property type="nucleotide sequence ID" value="NZ_JDFF01000011.1"/>
</dbReference>
<dbReference type="InterPro" id="IPR040495">
    <property type="entry name" value="HU-CCDC81_bac_1"/>
</dbReference>
<dbReference type="Pfam" id="PF18174">
    <property type="entry name" value="HU-CCDC81_bac_1"/>
    <property type="match status" value="1"/>
</dbReference>
<keyword evidence="4" id="KW-1185">Reference proteome</keyword>
<accession>Z4WZ30</accession>
<comment type="caution">
    <text evidence="3">The sequence shown here is derived from an EMBL/GenBank/DDBJ whole genome shotgun (WGS) entry which is preliminary data.</text>
</comment>
<evidence type="ECO:0000259" key="2">
    <source>
        <dbReference type="Pfam" id="PF18175"/>
    </source>
</evidence>
<evidence type="ECO:0000259" key="1">
    <source>
        <dbReference type="Pfam" id="PF18174"/>
    </source>
</evidence>
<gene>
    <name evidence="3" type="ORF">HMPREF0636_0704</name>
</gene>
<feature type="domain" description="CCDC81-like prokaryotic HU" evidence="1">
    <location>
        <begin position="3"/>
        <end position="60"/>
    </location>
</feature>
<sequence>MNYRLAEQITFLLLRHHYVVVPQLGGFIREVLPASYNADKAIAYPPSAELHFNQELTHSDGLLEERYALLLGLSLRRARLVLEEEVKQLRHALIQMGTIELPGIGTLQMSASGVVSFVPQPSSPATLGASYGYTSLTLPRLAQQQMIEMIETAEVARTAPREKGDYILLRFSKRALGYAAAVAFVALSLIPWGRGAESERSYQAGFTPTSYSAEQLFGTATLEEKKPEVVDIPQEQGLQYCSEQDNRYHIIIATEPTKERLESYYKQAVSELGTKDIQAYCSRTGKVIRLSVASFDSSDAAYTFLNSFVKEHPSYSTAWVFRNN</sequence>